<evidence type="ECO:0000256" key="7">
    <source>
        <dbReference type="ARBA" id="ARBA00022840"/>
    </source>
</evidence>
<dbReference type="AlphaFoldDB" id="A0A955LBD7"/>
<keyword evidence="6" id="KW-0418">Kinase</keyword>
<name>A0A955LBD7_9BACT</name>
<evidence type="ECO:0000256" key="9">
    <source>
        <dbReference type="ARBA" id="ARBA00032092"/>
    </source>
</evidence>
<dbReference type="GO" id="GO:0033862">
    <property type="term" value="F:UMP kinase activity"/>
    <property type="evidence" value="ECO:0007669"/>
    <property type="project" value="UniProtKB-EC"/>
</dbReference>
<evidence type="ECO:0000256" key="2">
    <source>
        <dbReference type="ARBA" id="ARBA00007614"/>
    </source>
</evidence>
<keyword evidence="8" id="KW-0665">Pyrimidine biosynthesis</keyword>
<evidence type="ECO:0000313" key="11">
    <source>
        <dbReference type="EMBL" id="MCA9386901.1"/>
    </source>
</evidence>
<dbReference type="SUPFAM" id="SSF53633">
    <property type="entry name" value="Carbamate kinase-like"/>
    <property type="match status" value="1"/>
</dbReference>
<dbReference type="GO" id="GO:0006225">
    <property type="term" value="P:UDP biosynthetic process"/>
    <property type="evidence" value="ECO:0007669"/>
    <property type="project" value="TreeGrafter"/>
</dbReference>
<evidence type="ECO:0000256" key="8">
    <source>
        <dbReference type="ARBA" id="ARBA00022975"/>
    </source>
</evidence>
<evidence type="ECO:0000256" key="1">
    <source>
        <dbReference type="ARBA" id="ARBA00004791"/>
    </source>
</evidence>
<evidence type="ECO:0000256" key="6">
    <source>
        <dbReference type="ARBA" id="ARBA00022777"/>
    </source>
</evidence>
<reference evidence="11" key="2">
    <citation type="journal article" date="2021" name="Microbiome">
        <title>Successional dynamics and alternative stable states in a saline activated sludge microbial community over 9 years.</title>
        <authorList>
            <person name="Wang Y."/>
            <person name="Ye J."/>
            <person name="Ju F."/>
            <person name="Liu L."/>
            <person name="Boyd J.A."/>
            <person name="Deng Y."/>
            <person name="Parks D.H."/>
            <person name="Jiang X."/>
            <person name="Yin X."/>
            <person name="Woodcroft B.J."/>
            <person name="Tyson G.W."/>
            <person name="Hugenholtz P."/>
            <person name="Polz M.F."/>
            <person name="Zhang T."/>
        </authorList>
    </citation>
    <scope>NUCLEOTIDE SEQUENCE</scope>
    <source>
        <strain evidence="11">HKST-UBA09</strain>
    </source>
</reference>
<feature type="domain" description="Aspartate/glutamate/uridylate kinase" evidence="10">
    <location>
        <begin position="4"/>
        <end position="210"/>
    </location>
</feature>
<proteinExistence type="inferred from homology"/>
<sequence length="233" mass="25944">MKEILVLKIGGSILSPSFENLFDFEYVKQLRDSLIKFQDTYQFVLITGGGHLARKYMGMAKENNASEREIDWAGTSSNNHNAVMLRVALGSNSHDRSLTYNDIKEGSTTEFEETFLTVGANEPGHSGDFDTVIMANNYGAKKIFILKDVNGVYPIDPDNNPNAELIKDLTWEDYKKILGTDEFTPKMAVPFDPKATELAQQSGISCIILNGKNLDNLEKAIRGEEFIGTTIHP</sequence>
<reference evidence="11" key="1">
    <citation type="submission" date="2020-04" db="EMBL/GenBank/DDBJ databases">
        <authorList>
            <person name="Zhang T."/>
        </authorList>
    </citation>
    <scope>NUCLEOTIDE SEQUENCE</scope>
    <source>
        <strain evidence="11">HKST-UBA09</strain>
    </source>
</reference>
<comment type="caution">
    <text evidence="11">The sequence shown here is derived from an EMBL/GenBank/DDBJ whole genome shotgun (WGS) entry which is preliminary data.</text>
</comment>
<protein>
    <recommendedName>
        <fullName evidence="3">UMP kinase</fullName>
        <ecNumber evidence="3">2.7.4.22</ecNumber>
    </recommendedName>
    <alternativeName>
        <fullName evidence="9">Uridine monophosphate kinase</fullName>
    </alternativeName>
</protein>
<keyword evidence="7" id="KW-0067">ATP-binding</keyword>
<dbReference type="EC" id="2.7.4.22" evidence="3"/>
<dbReference type="Pfam" id="PF00696">
    <property type="entry name" value="AA_kinase"/>
    <property type="match status" value="1"/>
</dbReference>
<dbReference type="PANTHER" id="PTHR42833">
    <property type="entry name" value="URIDYLATE KINASE"/>
    <property type="match status" value="1"/>
</dbReference>
<accession>A0A955LBD7</accession>
<evidence type="ECO:0000259" key="10">
    <source>
        <dbReference type="Pfam" id="PF00696"/>
    </source>
</evidence>
<dbReference type="PANTHER" id="PTHR42833:SF4">
    <property type="entry name" value="URIDYLATE KINASE PUMPKIN, CHLOROPLASTIC"/>
    <property type="match status" value="1"/>
</dbReference>
<dbReference type="InterPro" id="IPR001048">
    <property type="entry name" value="Asp/Glu/Uridylate_kinase"/>
</dbReference>
<comment type="similarity">
    <text evidence="2">Belongs to the UMP kinase family.</text>
</comment>
<comment type="pathway">
    <text evidence="1">Pyrimidine metabolism; CTP biosynthesis via de novo pathway; UDP from UMP (UMPK route): step 1/1.</text>
</comment>
<keyword evidence="4" id="KW-0808">Transferase</keyword>
<dbReference type="Proteomes" id="UP000714915">
    <property type="component" value="Unassembled WGS sequence"/>
</dbReference>
<dbReference type="EMBL" id="JAGQLF010000024">
    <property type="protein sequence ID" value="MCA9386901.1"/>
    <property type="molecule type" value="Genomic_DNA"/>
</dbReference>
<keyword evidence="5" id="KW-0547">Nucleotide-binding</keyword>
<dbReference type="GO" id="GO:0005524">
    <property type="term" value="F:ATP binding"/>
    <property type="evidence" value="ECO:0007669"/>
    <property type="project" value="UniProtKB-KW"/>
</dbReference>
<organism evidence="11 12">
    <name type="scientific">Candidatus Dojkabacteria bacterium</name>
    <dbReference type="NCBI Taxonomy" id="2099670"/>
    <lineage>
        <taxon>Bacteria</taxon>
        <taxon>Candidatus Dojkabacteria</taxon>
    </lineage>
</organism>
<dbReference type="InterPro" id="IPR036393">
    <property type="entry name" value="AceGlu_kinase-like_sf"/>
</dbReference>
<evidence type="ECO:0000256" key="4">
    <source>
        <dbReference type="ARBA" id="ARBA00022679"/>
    </source>
</evidence>
<evidence type="ECO:0000256" key="5">
    <source>
        <dbReference type="ARBA" id="ARBA00022741"/>
    </source>
</evidence>
<dbReference type="Gene3D" id="3.40.1160.10">
    <property type="entry name" value="Acetylglutamate kinase-like"/>
    <property type="match status" value="1"/>
</dbReference>
<evidence type="ECO:0000313" key="12">
    <source>
        <dbReference type="Proteomes" id="UP000714915"/>
    </source>
</evidence>
<evidence type="ECO:0000256" key="3">
    <source>
        <dbReference type="ARBA" id="ARBA00012899"/>
    </source>
</evidence>
<gene>
    <name evidence="11" type="ORF">KC669_02590</name>
</gene>